<reference evidence="1" key="1">
    <citation type="submission" date="2022-08" db="EMBL/GenBank/DDBJ databases">
        <title>Genome Sequence of Lecanicillium fungicola.</title>
        <authorList>
            <person name="Buettner E."/>
        </authorList>
    </citation>
    <scope>NUCLEOTIDE SEQUENCE</scope>
    <source>
        <strain evidence="1">Babe33</strain>
    </source>
</reference>
<gene>
    <name evidence="1" type="ORF">NQ176_g3413</name>
</gene>
<evidence type="ECO:0000313" key="1">
    <source>
        <dbReference type="EMBL" id="KAJ2979173.1"/>
    </source>
</evidence>
<name>A0ACC1NLE3_9HYPO</name>
<dbReference type="Proteomes" id="UP001143910">
    <property type="component" value="Unassembled WGS sequence"/>
</dbReference>
<proteinExistence type="predicted"/>
<sequence length="442" mass="50196">MQQCLSTPTSGSNVMAPTDVDIYRLYEFDQRADIATQHMSWLFHCDGFLEIQTPHKFPCDYDIVGYSHRDVRGKAADHELISQVPANGSLLRTCPNYRNVQCHSTALANGTVETWIREQLPLLALHITTFEDSTFISLLWRHSIADGGGMADLVSAWSRPERDEEWCMSGKSLHPLAMCKMYFRFFWRRLTIPKYEERTVLLSGAFVDRLRERCLRELEASQLEQLPVFNDGLIIRSWLLEKIAEAEPTASNLLLAMPVNPRSRLSELQQSNGVYVQNMLSWVFASLSRNIFQQSLATVAAEVRRRTQEQVTPAQIAAYYGFRLAQAENRIPTEKVFYFTENAGHDFPVAYNDLASLAVCEKIDFGPAVIKSHAGTARGISSGKPTFFKQSAFGNSFLCDLRVPFILCNGKDASGNYLFYAVLSRDTWSSMERDCGYETRIR</sequence>
<keyword evidence="2" id="KW-1185">Reference proteome</keyword>
<accession>A0ACC1NLE3</accession>
<dbReference type="EMBL" id="JANJQO010000308">
    <property type="protein sequence ID" value="KAJ2979173.1"/>
    <property type="molecule type" value="Genomic_DNA"/>
</dbReference>
<organism evidence="1 2">
    <name type="scientific">Zarea fungicola</name>
    <dbReference type="NCBI Taxonomy" id="93591"/>
    <lineage>
        <taxon>Eukaryota</taxon>
        <taxon>Fungi</taxon>
        <taxon>Dikarya</taxon>
        <taxon>Ascomycota</taxon>
        <taxon>Pezizomycotina</taxon>
        <taxon>Sordariomycetes</taxon>
        <taxon>Hypocreomycetidae</taxon>
        <taxon>Hypocreales</taxon>
        <taxon>Cordycipitaceae</taxon>
        <taxon>Zarea</taxon>
    </lineage>
</organism>
<evidence type="ECO:0000313" key="2">
    <source>
        <dbReference type="Proteomes" id="UP001143910"/>
    </source>
</evidence>
<comment type="caution">
    <text evidence="1">The sequence shown here is derived from an EMBL/GenBank/DDBJ whole genome shotgun (WGS) entry which is preliminary data.</text>
</comment>
<protein>
    <submittedName>
        <fullName evidence="1">Uncharacterized protein</fullName>
    </submittedName>
</protein>